<sequence length="284" mass="30306">MAKMAPALKALINAPHARPGPAPAPARIRDVYQRIAREADERQYGSVPWLAISAATTFTLNSADALAVLHQVAAAPPASHDPVWAAELIREVGLKCISFNGIPRSINCLGVFRAALAPELAARLERAPSRQVGPDALAAAHARGRRLWDSVYVPVAQKLVDRLAESHPDLPVHILESHYAGLLSNPDGSARGRLAHVGRSLTSLVAIACLRSQTGVGPQVLSHVFGLRKAVEQGIHGDEFHEAIGKDASAETKAIERLATDEGSEWILQSVDSIAEAIRSTCKL</sequence>
<dbReference type="InterPro" id="IPR052999">
    <property type="entry name" value="PTS1_Protein"/>
</dbReference>
<organism evidence="1 2">
    <name type="scientific">Phyllachora maydis</name>
    <dbReference type="NCBI Taxonomy" id="1825666"/>
    <lineage>
        <taxon>Eukaryota</taxon>
        <taxon>Fungi</taxon>
        <taxon>Dikarya</taxon>
        <taxon>Ascomycota</taxon>
        <taxon>Pezizomycotina</taxon>
        <taxon>Sordariomycetes</taxon>
        <taxon>Sordariomycetidae</taxon>
        <taxon>Phyllachorales</taxon>
        <taxon>Phyllachoraceae</taxon>
        <taxon>Phyllachora</taxon>
    </lineage>
</organism>
<dbReference type="Gene3D" id="1.20.1290.10">
    <property type="entry name" value="AhpD-like"/>
    <property type="match status" value="1"/>
</dbReference>
<proteinExistence type="predicted"/>
<dbReference type="Proteomes" id="UP001217918">
    <property type="component" value="Unassembled WGS sequence"/>
</dbReference>
<gene>
    <name evidence="1" type="ORF">P8C59_005696</name>
</gene>
<evidence type="ECO:0008006" key="3">
    <source>
        <dbReference type="Google" id="ProtNLM"/>
    </source>
</evidence>
<evidence type="ECO:0000313" key="1">
    <source>
        <dbReference type="EMBL" id="KAK2071258.1"/>
    </source>
</evidence>
<reference evidence="1" key="1">
    <citation type="journal article" date="2023" name="Mol. Plant Microbe Interact.">
        <title>Elucidating the Obligate Nature and Biological Capacity of an Invasive Fungal Corn Pathogen.</title>
        <authorList>
            <person name="MacCready J.S."/>
            <person name="Roggenkamp E.M."/>
            <person name="Gdanetz K."/>
            <person name="Chilvers M.I."/>
        </authorList>
    </citation>
    <scope>NUCLEOTIDE SEQUENCE</scope>
    <source>
        <strain evidence="1">PM02</strain>
    </source>
</reference>
<evidence type="ECO:0000313" key="2">
    <source>
        <dbReference type="Proteomes" id="UP001217918"/>
    </source>
</evidence>
<name>A0AAD9I4Z5_9PEZI</name>
<dbReference type="PANTHER" id="PTHR28180:SF2">
    <property type="entry name" value="PEROXISOMAL PROTEIN 2"/>
    <property type="match status" value="1"/>
</dbReference>
<keyword evidence="2" id="KW-1185">Reference proteome</keyword>
<protein>
    <recommendedName>
        <fullName evidence="3">Dol-P-Man:Man(5)GlcNAc(2)-PP-Dol alpha-1,3-mannosyltransferase</fullName>
    </recommendedName>
</protein>
<dbReference type="InterPro" id="IPR029032">
    <property type="entry name" value="AhpD-like"/>
</dbReference>
<dbReference type="PANTHER" id="PTHR28180">
    <property type="entry name" value="CONSERVED MITOCHONDRIAL PROTEIN-RELATED"/>
    <property type="match status" value="1"/>
</dbReference>
<dbReference type="EMBL" id="JAQQPM010000004">
    <property type="protein sequence ID" value="KAK2071258.1"/>
    <property type="molecule type" value="Genomic_DNA"/>
</dbReference>
<dbReference type="SUPFAM" id="SSF69118">
    <property type="entry name" value="AhpD-like"/>
    <property type="match status" value="1"/>
</dbReference>
<comment type="caution">
    <text evidence="1">The sequence shown here is derived from an EMBL/GenBank/DDBJ whole genome shotgun (WGS) entry which is preliminary data.</text>
</comment>
<dbReference type="AlphaFoldDB" id="A0AAD9I4Z5"/>
<accession>A0AAD9I4Z5</accession>